<feature type="compositionally biased region" description="Basic and acidic residues" evidence="6">
    <location>
        <begin position="1"/>
        <end position="10"/>
    </location>
</feature>
<evidence type="ECO:0000256" key="1">
    <source>
        <dbReference type="ARBA" id="ARBA00004123"/>
    </source>
</evidence>
<feature type="region of interest" description="Disordered" evidence="6">
    <location>
        <begin position="202"/>
        <end position="242"/>
    </location>
</feature>
<proteinExistence type="inferred from homology"/>
<accession>A0A1Q3AAP8</accession>
<evidence type="ECO:0000256" key="5">
    <source>
        <dbReference type="ARBA" id="ARBA00023242"/>
    </source>
</evidence>
<comment type="caution">
    <text evidence="7">The sequence shown here is derived from an EMBL/GenBank/DDBJ whole genome shotgun (WGS) entry which is preliminary data.</text>
</comment>
<evidence type="ECO:0000256" key="4">
    <source>
        <dbReference type="ARBA" id="ARBA00022490"/>
    </source>
</evidence>
<dbReference type="AlphaFoldDB" id="A0A1Q3AAP8"/>
<feature type="region of interest" description="Disordered" evidence="6">
    <location>
        <begin position="1"/>
        <end position="189"/>
    </location>
</feature>
<keyword evidence="4" id="KW-0963">Cytoplasm</keyword>
<comment type="subcellular location">
    <subcellularLocation>
        <location evidence="2">Cytoplasm</location>
    </subcellularLocation>
    <subcellularLocation>
        <location evidence="1">Nucleus</location>
    </subcellularLocation>
</comment>
<dbReference type="InterPro" id="IPR006940">
    <property type="entry name" value="Securin_separation_inhibitor"/>
</dbReference>
<keyword evidence="5" id="KW-0539">Nucleus</keyword>
<dbReference type="GO" id="GO:0005737">
    <property type="term" value="C:cytoplasm"/>
    <property type="evidence" value="ECO:0007669"/>
    <property type="project" value="UniProtKB-SubCell"/>
</dbReference>
<sequence>MVGEVQDNKENNVMLDPGENGSLALPQTPVHLLKRTQPNVLKPEENTPKKKSRSVSPIRGQRRLPLASKDHNRSSAAGPVKKRQPTLQGELLSNPRKLKKYGSVLGYTDLPRTKSLVLRDGDDEDEEEEENSELQSKLQDAMKRREESSEGLGGLAKLVRDTKDDIEYAPRKLPALEYEPDGHTPWDDKDIEKLKKVNLRVREDQENGESDRLQENDDGLLPLVNIEGDNEDPNENEVDEIRPKGRWIRPFCELEPFDEDEVAATYDGDGLNAQELEDLLE</sequence>
<reference evidence="7 8" key="1">
    <citation type="submission" date="2016-08" db="EMBL/GenBank/DDBJ databases">
        <title>Draft genome sequence of allopolyploid Zygosaccharomyces rouxii.</title>
        <authorList>
            <person name="Watanabe J."/>
            <person name="Uehara K."/>
            <person name="Mogi Y."/>
            <person name="Tsukioka Y."/>
        </authorList>
    </citation>
    <scope>NUCLEOTIDE SEQUENCE [LARGE SCALE GENOMIC DNA]</scope>
    <source>
        <strain evidence="7 8">NBRC 110957</strain>
    </source>
</reference>
<evidence type="ECO:0000256" key="3">
    <source>
        <dbReference type="ARBA" id="ARBA00009264"/>
    </source>
</evidence>
<evidence type="ECO:0000313" key="7">
    <source>
        <dbReference type="EMBL" id="GAV52782.1"/>
    </source>
</evidence>
<protein>
    <submittedName>
        <fullName evidence="7">Uncharacterized protein</fullName>
    </submittedName>
</protein>
<dbReference type="GO" id="GO:0005634">
    <property type="term" value="C:nucleus"/>
    <property type="evidence" value="ECO:0007669"/>
    <property type="project" value="UniProtKB-SubCell"/>
</dbReference>
<evidence type="ECO:0000313" key="8">
    <source>
        <dbReference type="Proteomes" id="UP000187013"/>
    </source>
</evidence>
<dbReference type="Pfam" id="PF04856">
    <property type="entry name" value="Securin"/>
    <property type="match status" value="1"/>
</dbReference>
<feature type="compositionally biased region" description="Basic and acidic residues" evidence="6">
    <location>
        <begin position="202"/>
        <end position="215"/>
    </location>
</feature>
<evidence type="ECO:0000256" key="2">
    <source>
        <dbReference type="ARBA" id="ARBA00004496"/>
    </source>
</evidence>
<feature type="compositionally biased region" description="Acidic residues" evidence="6">
    <location>
        <begin position="228"/>
        <end position="238"/>
    </location>
</feature>
<name>A0A1Q3AAP8_ZYGRO</name>
<organism evidence="7 8">
    <name type="scientific">Zygosaccharomyces rouxii</name>
    <dbReference type="NCBI Taxonomy" id="4956"/>
    <lineage>
        <taxon>Eukaryota</taxon>
        <taxon>Fungi</taxon>
        <taxon>Dikarya</taxon>
        <taxon>Ascomycota</taxon>
        <taxon>Saccharomycotina</taxon>
        <taxon>Saccharomycetes</taxon>
        <taxon>Saccharomycetales</taxon>
        <taxon>Saccharomycetaceae</taxon>
        <taxon>Zygosaccharomyces</taxon>
    </lineage>
</organism>
<gene>
    <name evidence="7" type="ORF">ZYGR_0AI00640</name>
</gene>
<feature type="compositionally biased region" description="Acidic residues" evidence="6">
    <location>
        <begin position="121"/>
        <end position="132"/>
    </location>
</feature>
<dbReference type="EMBL" id="BDGX01000035">
    <property type="protein sequence ID" value="GAV52782.1"/>
    <property type="molecule type" value="Genomic_DNA"/>
</dbReference>
<dbReference type="OrthoDB" id="4065086at2759"/>
<comment type="similarity">
    <text evidence="3">Belongs to the securin family.</text>
</comment>
<feature type="compositionally biased region" description="Basic and acidic residues" evidence="6">
    <location>
        <begin position="158"/>
        <end position="170"/>
    </location>
</feature>
<dbReference type="GO" id="GO:0051276">
    <property type="term" value="P:chromosome organization"/>
    <property type="evidence" value="ECO:0007669"/>
    <property type="project" value="InterPro"/>
</dbReference>
<evidence type="ECO:0000256" key="6">
    <source>
        <dbReference type="SAM" id="MobiDB-lite"/>
    </source>
</evidence>
<feature type="compositionally biased region" description="Basic and acidic residues" evidence="6">
    <location>
        <begin position="180"/>
        <end position="189"/>
    </location>
</feature>
<dbReference type="Proteomes" id="UP000187013">
    <property type="component" value="Unassembled WGS sequence"/>
</dbReference>